<dbReference type="AlphaFoldDB" id="A0A8T1EH86"/>
<proteinExistence type="predicted"/>
<accession>A0A8T1EH86</accession>
<name>A0A8T1EH86_9STRA</name>
<protein>
    <submittedName>
        <fullName evidence="2">Uncharacterized protein</fullName>
    </submittedName>
</protein>
<feature type="compositionally biased region" description="Basic residues" evidence="1">
    <location>
        <begin position="10"/>
        <end position="21"/>
    </location>
</feature>
<evidence type="ECO:0000313" key="3">
    <source>
        <dbReference type="Proteomes" id="UP000736787"/>
    </source>
</evidence>
<feature type="region of interest" description="Disordered" evidence="1">
    <location>
        <begin position="1"/>
        <end position="24"/>
    </location>
</feature>
<reference evidence="2" key="1">
    <citation type="submission" date="2018-10" db="EMBL/GenBank/DDBJ databases">
        <title>Effector identification in a new, highly contiguous assembly of the strawberry crown rot pathogen Phytophthora cactorum.</title>
        <authorList>
            <person name="Armitage A.D."/>
            <person name="Nellist C.F."/>
            <person name="Bates H."/>
            <person name="Vickerstaff R.J."/>
            <person name="Harrison R.J."/>
        </authorList>
    </citation>
    <scope>NUCLEOTIDE SEQUENCE</scope>
    <source>
        <strain evidence="2">4040</strain>
    </source>
</reference>
<dbReference type="Proteomes" id="UP000736787">
    <property type="component" value="Unassembled WGS sequence"/>
</dbReference>
<evidence type="ECO:0000256" key="1">
    <source>
        <dbReference type="SAM" id="MobiDB-lite"/>
    </source>
</evidence>
<comment type="caution">
    <text evidence="2">The sequence shown here is derived from an EMBL/GenBank/DDBJ whole genome shotgun (WGS) entry which is preliminary data.</text>
</comment>
<evidence type="ECO:0000313" key="2">
    <source>
        <dbReference type="EMBL" id="KAG2950788.1"/>
    </source>
</evidence>
<gene>
    <name evidence="2" type="ORF">PC117_g4141</name>
</gene>
<organism evidence="2 3">
    <name type="scientific">Phytophthora cactorum</name>
    <dbReference type="NCBI Taxonomy" id="29920"/>
    <lineage>
        <taxon>Eukaryota</taxon>
        <taxon>Sar</taxon>
        <taxon>Stramenopiles</taxon>
        <taxon>Oomycota</taxon>
        <taxon>Peronosporomycetes</taxon>
        <taxon>Peronosporales</taxon>
        <taxon>Peronosporaceae</taxon>
        <taxon>Phytophthora</taxon>
    </lineage>
</organism>
<dbReference type="EMBL" id="RCMK01000063">
    <property type="protein sequence ID" value="KAG2950788.1"/>
    <property type="molecule type" value="Genomic_DNA"/>
</dbReference>
<sequence length="46" mass="5320">MRHGAEARNQGHRSTRRRGRRSVQLLLAHRNPDLCLQTLNQSPAFL</sequence>